<dbReference type="Gene3D" id="3.40.120.10">
    <property type="entry name" value="Alpha-D-Glucose-1,6-Bisphosphate, subunit A, domain 3"/>
    <property type="match status" value="3"/>
</dbReference>
<dbReference type="SUPFAM" id="SSF53738">
    <property type="entry name" value="Phosphoglucomutase, first 3 domains"/>
    <property type="match status" value="3"/>
</dbReference>
<dbReference type="Pfam" id="PF00408">
    <property type="entry name" value="PGM_PMM_IV"/>
    <property type="match status" value="1"/>
</dbReference>
<dbReference type="InterPro" id="IPR005843">
    <property type="entry name" value="A-D-PHexomutase_C"/>
</dbReference>
<evidence type="ECO:0000256" key="7">
    <source>
        <dbReference type="RuleBase" id="RU004326"/>
    </source>
</evidence>
<comment type="caution">
    <text evidence="12">The sequence shown here is derived from an EMBL/GenBank/DDBJ whole genome shotgun (WGS) entry which is preliminary data.</text>
</comment>
<dbReference type="Pfam" id="PF02879">
    <property type="entry name" value="PGM_PMM_II"/>
    <property type="match status" value="1"/>
</dbReference>
<dbReference type="PRINTS" id="PR00509">
    <property type="entry name" value="PGMPMM"/>
</dbReference>
<evidence type="ECO:0000256" key="1">
    <source>
        <dbReference type="ARBA" id="ARBA00001946"/>
    </source>
</evidence>
<evidence type="ECO:0000256" key="6">
    <source>
        <dbReference type="ARBA" id="ARBA00023235"/>
    </source>
</evidence>
<dbReference type="InterPro" id="IPR016055">
    <property type="entry name" value="A-D-PHexomutase_a/b/a-I/II/III"/>
</dbReference>
<dbReference type="PROSITE" id="PS00710">
    <property type="entry name" value="PGM_PMM"/>
    <property type="match status" value="1"/>
</dbReference>
<proteinExistence type="inferred from homology"/>
<dbReference type="AlphaFoldDB" id="A0A1F6BWY5"/>
<feature type="domain" description="Alpha-D-phosphohexomutase alpha/beta/alpha" evidence="9">
    <location>
        <begin position="4"/>
        <end position="112"/>
    </location>
</feature>
<dbReference type="PANTHER" id="PTHR43771:SF1">
    <property type="entry name" value="PHOSPHOMANNOMUTASE"/>
    <property type="match status" value="1"/>
</dbReference>
<keyword evidence="6" id="KW-0413">Isomerase</keyword>
<feature type="domain" description="Alpha-D-phosphohexomutase alpha/beta/alpha" evidence="10">
    <location>
        <begin position="148"/>
        <end position="247"/>
    </location>
</feature>
<evidence type="ECO:0000313" key="12">
    <source>
        <dbReference type="EMBL" id="OGG41282.1"/>
    </source>
</evidence>
<evidence type="ECO:0000259" key="9">
    <source>
        <dbReference type="Pfam" id="PF02878"/>
    </source>
</evidence>
<dbReference type="GO" id="GO:0016868">
    <property type="term" value="F:intramolecular phosphotransferase activity"/>
    <property type="evidence" value="ECO:0007669"/>
    <property type="project" value="InterPro"/>
</dbReference>
<dbReference type="PANTHER" id="PTHR43771">
    <property type="entry name" value="PHOSPHOMANNOMUTASE"/>
    <property type="match status" value="1"/>
</dbReference>
<dbReference type="Pfam" id="PF02878">
    <property type="entry name" value="PGM_PMM_I"/>
    <property type="match status" value="1"/>
</dbReference>
<dbReference type="Gene3D" id="3.30.310.50">
    <property type="entry name" value="Alpha-D-phosphohexomutase, C-terminal domain"/>
    <property type="match status" value="1"/>
</dbReference>
<dbReference type="Pfam" id="PF02880">
    <property type="entry name" value="PGM_PMM_III"/>
    <property type="match status" value="1"/>
</dbReference>
<dbReference type="EMBL" id="MFKK01000013">
    <property type="protein sequence ID" value="OGG41282.1"/>
    <property type="molecule type" value="Genomic_DNA"/>
</dbReference>
<keyword evidence="4 7" id="KW-0479">Metal-binding</keyword>
<evidence type="ECO:0000313" key="13">
    <source>
        <dbReference type="Proteomes" id="UP000176996"/>
    </source>
</evidence>
<evidence type="ECO:0000256" key="3">
    <source>
        <dbReference type="ARBA" id="ARBA00022553"/>
    </source>
</evidence>
<organism evidence="12 13">
    <name type="scientific">Candidatus Jorgensenbacteria bacterium RIFCSPLOWO2_01_FULL_45_25b</name>
    <dbReference type="NCBI Taxonomy" id="1798471"/>
    <lineage>
        <taxon>Bacteria</taxon>
        <taxon>Candidatus Joergenseniibacteriota</taxon>
    </lineage>
</organism>
<dbReference type="InterPro" id="IPR005841">
    <property type="entry name" value="Alpha-D-phosphohexomutase_SF"/>
</dbReference>
<comment type="cofactor">
    <cofactor evidence="1">
        <name>Mg(2+)</name>
        <dbReference type="ChEBI" id="CHEBI:18420"/>
    </cofactor>
</comment>
<protein>
    <recommendedName>
        <fullName evidence="14">Phosphomannomutase/phosphoglucomutase</fullName>
    </recommendedName>
</protein>
<dbReference type="InterPro" id="IPR005844">
    <property type="entry name" value="A-D-PHexomutase_a/b/a-I"/>
</dbReference>
<dbReference type="InterPro" id="IPR016066">
    <property type="entry name" value="A-D-PHexomutase_CS"/>
</dbReference>
<dbReference type="CDD" id="cd03089">
    <property type="entry name" value="PMM_PGM"/>
    <property type="match status" value="1"/>
</dbReference>
<evidence type="ECO:0000256" key="4">
    <source>
        <dbReference type="ARBA" id="ARBA00022723"/>
    </source>
</evidence>
<keyword evidence="3" id="KW-0597">Phosphoprotein</keyword>
<evidence type="ECO:0008006" key="14">
    <source>
        <dbReference type="Google" id="ProtNLM"/>
    </source>
</evidence>
<feature type="domain" description="Alpha-D-phosphohexomutase C-terminal" evidence="8">
    <location>
        <begin position="367"/>
        <end position="435"/>
    </location>
</feature>
<dbReference type="InterPro" id="IPR005845">
    <property type="entry name" value="A-D-PHexomutase_a/b/a-II"/>
</dbReference>
<evidence type="ECO:0000259" key="8">
    <source>
        <dbReference type="Pfam" id="PF00408"/>
    </source>
</evidence>
<evidence type="ECO:0000256" key="5">
    <source>
        <dbReference type="ARBA" id="ARBA00022842"/>
    </source>
</evidence>
<dbReference type="SUPFAM" id="SSF55957">
    <property type="entry name" value="Phosphoglucomutase, C-terminal domain"/>
    <property type="match status" value="1"/>
</dbReference>
<dbReference type="InterPro" id="IPR005846">
    <property type="entry name" value="A-D-PHexomutase_a/b/a-III"/>
</dbReference>
<dbReference type="STRING" id="1798471.A3A21_03960"/>
<evidence type="ECO:0000259" key="11">
    <source>
        <dbReference type="Pfam" id="PF02880"/>
    </source>
</evidence>
<evidence type="ECO:0000256" key="2">
    <source>
        <dbReference type="ARBA" id="ARBA00010231"/>
    </source>
</evidence>
<dbReference type="GO" id="GO:0000287">
    <property type="term" value="F:magnesium ion binding"/>
    <property type="evidence" value="ECO:0007669"/>
    <property type="project" value="InterPro"/>
</dbReference>
<gene>
    <name evidence="12" type="ORF">A3A21_03960</name>
</gene>
<comment type="similarity">
    <text evidence="2 7">Belongs to the phosphohexose mutase family.</text>
</comment>
<sequence length="439" mass="49335">MQRHIFRSYDIRGIYPTDFDTKTAYDIGRALARKERWGRVVVGRDMRLGAKDIHDGLVRGLIDEGVSVEDVGLTPIDGIYFAVGKQKYDGGVMVTASHNPKEYIGLKMIHGNMTAVRGADVLKFLENNLQPEEKKEGGSVIEKDILEDHVSHILSFVDGKKLKPFNIVVDAGNGMAGKMIPALSKHLPFMVTPLFFDLDGNFPNHPSDPLKPESQTALVKKVRETNADLGVIFDGDTDRMFFVDETGTFIRADYTLLLLAKMMLETHPGEAIVYTVECSKIVPEKIKEMGGRAIRTPVGYANVWDAMRREGAILGGEMSAHYAFKENFCTDSGFIALLFVLELLSKSGKKLSSLIQEFNVYFQHPQINIEVKDIPKALQKLKERYKDGNLDEMDGLSIEYPDWWCVIRASNTEPLLRINIEGKTKEAVEEKKEELLSFI</sequence>
<name>A0A1F6BWY5_9BACT</name>
<feature type="domain" description="Alpha-D-phosphohexomutase alpha/beta/alpha" evidence="11">
    <location>
        <begin position="253"/>
        <end position="358"/>
    </location>
</feature>
<keyword evidence="5 7" id="KW-0460">Magnesium</keyword>
<dbReference type="InterPro" id="IPR036900">
    <property type="entry name" value="A-D-PHexomutase_C_sf"/>
</dbReference>
<accession>A0A1F6BWY5</accession>
<evidence type="ECO:0000259" key="10">
    <source>
        <dbReference type="Pfam" id="PF02879"/>
    </source>
</evidence>
<dbReference type="Proteomes" id="UP000176996">
    <property type="component" value="Unassembled WGS sequence"/>
</dbReference>
<reference evidence="12 13" key="1">
    <citation type="journal article" date="2016" name="Nat. Commun.">
        <title>Thousands of microbial genomes shed light on interconnected biogeochemical processes in an aquifer system.</title>
        <authorList>
            <person name="Anantharaman K."/>
            <person name="Brown C.T."/>
            <person name="Hug L.A."/>
            <person name="Sharon I."/>
            <person name="Castelle C.J."/>
            <person name="Probst A.J."/>
            <person name="Thomas B.C."/>
            <person name="Singh A."/>
            <person name="Wilkins M.J."/>
            <person name="Karaoz U."/>
            <person name="Brodie E.L."/>
            <person name="Williams K.H."/>
            <person name="Hubbard S.S."/>
            <person name="Banfield J.F."/>
        </authorList>
    </citation>
    <scope>NUCLEOTIDE SEQUENCE [LARGE SCALE GENOMIC DNA]</scope>
</reference>
<dbReference type="GO" id="GO:0005975">
    <property type="term" value="P:carbohydrate metabolic process"/>
    <property type="evidence" value="ECO:0007669"/>
    <property type="project" value="InterPro"/>
</dbReference>